<protein>
    <submittedName>
        <fullName evidence="1">DNA-binding protein</fullName>
    </submittedName>
</protein>
<organism evidence="1 2">
    <name type="scientific">Frankliniella fusca</name>
    <dbReference type="NCBI Taxonomy" id="407009"/>
    <lineage>
        <taxon>Eukaryota</taxon>
        <taxon>Metazoa</taxon>
        <taxon>Ecdysozoa</taxon>
        <taxon>Arthropoda</taxon>
        <taxon>Hexapoda</taxon>
        <taxon>Insecta</taxon>
        <taxon>Pterygota</taxon>
        <taxon>Neoptera</taxon>
        <taxon>Paraneoptera</taxon>
        <taxon>Thysanoptera</taxon>
        <taxon>Terebrantia</taxon>
        <taxon>Thripoidea</taxon>
        <taxon>Thripidae</taxon>
        <taxon>Frankliniella</taxon>
    </lineage>
</organism>
<name>A0AAE1HCV3_9NEOP</name>
<keyword evidence="2" id="KW-1185">Reference proteome</keyword>
<dbReference type="GO" id="GO:0003677">
    <property type="term" value="F:DNA binding"/>
    <property type="evidence" value="ECO:0007669"/>
    <property type="project" value="UniProtKB-KW"/>
</dbReference>
<evidence type="ECO:0000313" key="2">
    <source>
        <dbReference type="Proteomes" id="UP001219518"/>
    </source>
</evidence>
<accession>A0AAE1HCV3</accession>
<reference evidence="1" key="1">
    <citation type="submission" date="2021-07" db="EMBL/GenBank/DDBJ databases">
        <authorList>
            <person name="Catto M.A."/>
            <person name="Jacobson A."/>
            <person name="Kennedy G."/>
            <person name="Labadie P."/>
            <person name="Hunt B.G."/>
            <person name="Srinivasan R."/>
        </authorList>
    </citation>
    <scope>NUCLEOTIDE SEQUENCE</scope>
    <source>
        <strain evidence="1">PL_HMW_Pooled</strain>
        <tissue evidence="1">Head</tissue>
    </source>
</reference>
<proteinExistence type="predicted"/>
<comment type="caution">
    <text evidence="1">The sequence shown here is derived from an EMBL/GenBank/DDBJ whole genome shotgun (WGS) entry which is preliminary data.</text>
</comment>
<dbReference type="EMBL" id="JAHWGI010000879">
    <property type="protein sequence ID" value="KAK3918105.1"/>
    <property type="molecule type" value="Genomic_DNA"/>
</dbReference>
<dbReference type="AlphaFoldDB" id="A0AAE1HCV3"/>
<keyword evidence="1" id="KW-0238">DNA-binding</keyword>
<dbReference type="Proteomes" id="UP001219518">
    <property type="component" value="Unassembled WGS sequence"/>
</dbReference>
<reference evidence="1" key="2">
    <citation type="journal article" date="2023" name="BMC Genomics">
        <title>Pest status, molecular evolution, and epigenetic factors derived from the genome assembly of Frankliniella fusca, a thysanopteran phytovirus vector.</title>
        <authorList>
            <person name="Catto M.A."/>
            <person name="Labadie P.E."/>
            <person name="Jacobson A.L."/>
            <person name="Kennedy G.G."/>
            <person name="Srinivasan R."/>
            <person name="Hunt B.G."/>
        </authorList>
    </citation>
    <scope>NUCLEOTIDE SEQUENCE</scope>
    <source>
        <strain evidence="1">PL_HMW_Pooled</strain>
    </source>
</reference>
<gene>
    <name evidence="1" type="ORF">KUF71_007534</name>
</gene>
<evidence type="ECO:0000313" key="1">
    <source>
        <dbReference type="EMBL" id="KAK3918105.1"/>
    </source>
</evidence>
<sequence length="78" mass="8527">MILALAKITCALVLSGTGLYFYNKKLELEAARDAKIRVVVVPPKRDGACHICVEWQSEISIRIAPKPETKGDVSCLQG</sequence>